<feature type="non-terminal residue" evidence="3">
    <location>
        <position position="1"/>
    </location>
</feature>
<keyword evidence="4" id="KW-1185">Reference proteome</keyword>
<organism evidence="3 4">
    <name type="scientific">Durusdinium trenchii</name>
    <dbReference type="NCBI Taxonomy" id="1381693"/>
    <lineage>
        <taxon>Eukaryota</taxon>
        <taxon>Sar</taxon>
        <taxon>Alveolata</taxon>
        <taxon>Dinophyceae</taxon>
        <taxon>Suessiales</taxon>
        <taxon>Symbiodiniaceae</taxon>
        <taxon>Durusdinium</taxon>
    </lineage>
</organism>
<dbReference type="Proteomes" id="UP001642464">
    <property type="component" value="Unassembled WGS sequence"/>
</dbReference>
<gene>
    <name evidence="3" type="ORF">SCF082_LOCUS8735</name>
</gene>
<proteinExistence type="predicted"/>
<reference evidence="3 4" key="1">
    <citation type="submission" date="2024-02" db="EMBL/GenBank/DDBJ databases">
        <authorList>
            <person name="Chen Y."/>
            <person name="Shah S."/>
            <person name="Dougan E. K."/>
            <person name="Thang M."/>
            <person name="Chan C."/>
        </authorList>
    </citation>
    <scope>NUCLEOTIDE SEQUENCE [LARGE SCALE GENOMIC DNA]</scope>
</reference>
<comment type="caution">
    <text evidence="3">The sequence shown here is derived from an EMBL/GenBank/DDBJ whole genome shotgun (WGS) entry which is preliminary data.</text>
</comment>
<keyword evidence="2" id="KW-1133">Transmembrane helix</keyword>
<protein>
    <submittedName>
        <fullName evidence="3">Uncharacterized protein</fullName>
    </submittedName>
</protein>
<feature type="transmembrane region" description="Helical" evidence="2">
    <location>
        <begin position="114"/>
        <end position="138"/>
    </location>
</feature>
<feature type="compositionally biased region" description="Low complexity" evidence="1">
    <location>
        <begin position="30"/>
        <end position="41"/>
    </location>
</feature>
<evidence type="ECO:0000256" key="2">
    <source>
        <dbReference type="SAM" id="Phobius"/>
    </source>
</evidence>
<name>A0ABP0IUK9_9DINO</name>
<keyword evidence="2" id="KW-0472">Membrane</keyword>
<evidence type="ECO:0000256" key="1">
    <source>
        <dbReference type="SAM" id="MobiDB-lite"/>
    </source>
</evidence>
<feature type="transmembrane region" description="Helical" evidence="2">
    <location>
        <begin position="211"/>
        <end position="235"/>
    </location>
</feature>
<evidence type="ECO:0000313" key="4">
    <source>
        <dbReference type="Proteomes" id="UP001642464"/>
    </source>
</evidence>
<sequence length="282" mass="30685">ARGMALQGREEKGAERVQGLEEKGQEEQRQQLGQARAGAARKQSRQNKTASSRLDGDFLELADASAEFSFVAGQQGQQRAHQREAGFDDDLEELGVRDHLEEVHAGDMTCRTTAFVAFAVLVFGGLFALNLYSIFLGISTASKDCSQSLAAWSATQGFLGLLSTSLLVVVSVPSSLLSRGSSSVRKLEMLRRRIQPPSFASGAADGGRNRIVVGVLGLVQLFMLCWFLTGTAWIAQTNSEECVKHLYEFAFGYIVSIWILLVVACAASCSCVLVRRRRKGPF</sequence>
<feature type="transmembrane region" description="Helical" evidence="2">
    <location>
        <begin position="250"/>
        <end position="274"/>
    </location>
</feature>
<feature type="region of interest" description="Disordered" evidence="1">
    <location>
        <begin position="1"/>
        <end position="52"/>
    </location>
</feature>
<evidence type="ECO:0000313" key="3">
    <source>
        <dbReference type="EMBL" id="CAK9005766.1"/>
    </source>
</evidence>
<dbReference type="EMBL" id="CAXAMM010005020">
    <property type="protein sequence ID" value="CAK9005766.1"/>
    <property type="molecule type" value="Genomic_DNA"/>
</dbReference>
<accession>A0ABP0IUK9</accession>
<feature type="compositionally biased region" description="Basic and acidic residues" evidence="1">
    <location>
        <begin position="8"/>
        <end position="29"/>
    </location>
</feature>
<feature type="transmembrane region" description="Helical" evidence="2">
    <location>
        <begin position="158"/>
        <end position="177"/>
    </location>
</feature>
<keyword evidence="2" id="KW-0812">Transmembrane</keyword>